<dbReference type="AlphaFoldDB" id="A0A0E9SDX0"/>
<name>A0A0E9SDX0_ANGAN</name>
<accession>A0A0E9SDX0</accession>
<sequence length="37" mass="4194">MSVIHADYLHADYSSMQHVKMIVMLFARQSSVLIISA</sequence>
<organism evidence="1">
    <name type="scientific">Anguilla anguilla</name>
    <name type="common">European freshwater eel</name>
    <name type="synonym">Muraena anguilla</name>
    <dbReference type="NCBI Taxonomy" id="7936"/>
    <lineage>
        <taxon>Eukaryota</taxon>
        <taxon>Metazoa</taxon>
        <taxon>Chordata</taxon>
        <taxon>Craniata</taxon>
        <taxon>Vertebrata</taxon>
        <taxon>Euteleostomi</taxon>
        <taxon>Actinopterygii</taxon>
        <taxon>Neopterygii</taxon>
        <taxon>Teleostei</taxon>
        <taxon>Anguilliformes</taxon>
        <taxon>Anguillidae</taxon>
        <taxon>Anguilla</taxon>
    </lineage>
</organism>
<reference evidence="1" key="2">
    <citation type="journal article" date="2015" name="Fish Shellfish Immunol.">
        <title>Early steps in the European eel (Anguilla anguilla)-Vibrio vulnificus interaction in the gills: Role of the RtxA13 toxin.</title>
        <authorList>
            <person name="Callol A."/>
            <person name="Pajuelo D."/>
            <person name="Ebbesson L."/>
            <person name="Teles M."/>
            <person name="MacKenzie S."/>
            <person name="Amaro C."/>
        </authorList>
    </citation>
    <scope>NUCLEOTIDE SEQUENCE</scope>
</reference>
<dbReference type="EMBL" id="GBXM01069003">
    <property type="protein sequence ID" value="JAH39574.1"/>
    <property type="molecule type" value="Transcribed_RNA"/>
</dbReference>
<protein>
    <submittedName>
        <fullName evidence="1">Uncharacterized protein</fullName>
    </submittedName>
</protein>
<reference evidence="1" key="1">
    <citation type="submission" date="2014-11" db="EMBL/GenBank/DDBJ databases">
        <authorList>
            <person name="Amaro Gonzalez C."/>
        </authorList>
    </citation>
    <scope>NUCLEOTIDE SEQUENCE</scope>
</reference>
<evidence type="ECO:0000313" key="1">
    <source>
        <dbReference type="EMBL" id="JAH39574.1"/>
    </source>
</evidence>
<proteinExistence type="predicted"/>